<feature type="domain" description="FAD/NAD(P)-binding" evidence="5">
    <location>
        <begin position="61"/>
        <end position="200"/>
    </location>
</feature>
<keyword evidence="3" id="KW-0288">FMN</keyword>
<dbReference type="GO" id="GO:0016491">
    <property type="term" value="F:oxidoreductase activity"/>
    <property type="evidence" value="ECO:0007669"/>
    <property type="project" value="UniProtKB-KW"/>
</dbReference>
<dbReference type="SUPFAM" id="SSF51905">
    <property type="entry name" value="FAD/NAD(P)-binding domain"/>
    <property type="match status" value="2"/>
</dbReference>
<dbReference type="InterPro" id="IPR051793">
    <property type="entry name" value="NADH:flavin_oxidoreductase"/>
</dbReference>
<organism evidence="6 7">
    <name type="scientific">Desulfosarcina widdelii</name>
    <dbReference type="NCBI Taxonomy" id="947919"/>
    <lineage>
        <taxon>Bacteria</taxon>
        <taxon>Pseudomonadati</taxon>
        <taxon>Thermodesulfobacteriota</taxon>
        <taxon>Desulfobacteria</taxon>
        <taxon>Desulfobacterales</taxon>
        <taxon>Desulfosarcinaceae</taxon>
        <taxon>Desulfosarcina</taxon>
    </lineage>
</organism>
<dbReference type="KEGG" id="dwd:DSCW_00540"/>
<dbReference type="Gene3D" id="3.40.50.720">
    <property type="entry name" value="NAD(P)-binding Rossmann-like Domain"/>
    <property type="match status" value="1"/>
</dbReference>
<evidence type="ECO:0000256" key="3">
    <source>
        <dbReference type="ARBA" id="ARBA00022643"/>
    </source>
</evidence>
<comment type="cofactor">
    <cofactor evidence="1">
        <name>FMN</name>
        <dbReference type="ChEBI" id="CHEBI:58210"/>
    </cofactor>
</comment>
<dbReference type="PRINTS" id="PR00411">
    <property type="entry name" value="PNDRDTASEI"/>
</dbReference>
<evidence type="ECO:0000256" key="1">
    <source>
        <dbReference type="ARBA" id="ARBA00001917"/>
    </source>
</evidence>
<evidence type="ECO:0000256" key="2">
    <source>
        <dbReference type="ARBA" id="ARBA00022630"/>
    </source>
</evidence>
<name>A0A5K7Z816_9BACT</name>
<reference evidence="6 7" key="1">
    <citation type="submission" date="2019-11" db="EMBL/GenBank/DDBJ databases">
        <title>Comparative genomics of hydrocarbon-degrading Desulfosarcina strains.</title>
        <authorList>
            <person name="Watanabe M."/>
            <person name="Kojima H."/>
            <person name="Fukui M."/>
        </authorList>
    </citation>
    <scope>NUCLEOTIDE SEQUENCE [LARGE SCALE GENOMIC DNA]</scope>
    <source>
        <strain evidence="6 7">PP31</strain>
    </source>
</reference>
<dbReference type="AlphaFoldDB" id="A0A5K7Z816"/>
<dbReference type="EMBL" id="AP021875">
    <property type="protein sequence ID" value="BBO72637.1"/>
    <property type="molecule type" value="Genomic_DNA"/>
</dbReference>
<accession>A0A5K7Z816</accession>
<keyword evidence="7" id="KW-1185">Reference proteome</keyword>
<dbReference type="PANTHER" id="PTHR42917:SF2">
    <property type="entry name" value="2,4-DIENOYL-COA REDUCTASE [(2E)-ENOYL-COA-PRODUCING]"/>
    <property type="match status" value="1"/>
</dbReference>
<keyword evidence="4" id="KW-0560">Oxidoreductase</keyword>
<evidence type="ECO:0000256" key="4">
    <source>
        <dbReference type="ARBA" id="ARBA00023002"/>
    </source>
</evidence>
<gene>
    <name evidence="6" type="ORF">DSCW_00540</name>
</gene>
<dbReference type="InterPro" id="IPR036188">
    <property type="entry name" value="FAD/NAD-bd_sf"/>
</dbReference>
<keyword evidence="2" id="KW-0285">Flavoprotein</keyword>
<dbReference type="Gene3D" id="3.50.50.60">
    <property type="entry name" value="FAD/NAD(P)-binding domain"/>
    <property type="match status" value="1"/>
</dbReference>
<dbReference type="PRINTS" id="PR00368">
    <property type="entry name" value="FADPNR"/>
</dbReference>
<evidence type="ECO:0000259" key="5">
    <source>
        <dbReference type="Pfam" id="PF07992"/>
    </source>
</evidence>
<dbReference type="InterPro" id="IPR023753">
    <property type="entry name" value="FAD/NAD-binding_dom"/>
</dbReference>
<dbReference type="Proteomes" id="UP000427769">
    <property type="component" value="Chromosome"/>
</dbReference>
<evidence type="ECO:0000313" key="7">
    <source>
        <dbReference type="Proteomes" id="UP000427769"/>
    </source>
</evidence>
<proteinExistence type="predicted"/>
<sequence length="235" mass="25469">MLLYEKDDRLGGQLNLASMPPYKLEIRGLTEFLISEVQRLGIEIHCGVEVTGDLIETERPDELILATGATPRILEIPGIDSDMVCTAWDVLNGSVEVRNKVIVAGGGTVGCEVAEHLAEKGHVVTIASQSAAIGKDIEQNTRRYLLKRLGDLGVTVLTNTKTMKIENGNVILGTYGSQWSAQCDQLVMAKGALPDRKLVGSLKRSFPGFFIIGDALEPRSAHEAIYEGARIGRVI</sequence>
<protein>
    <recommendedName>
        <fullName evidence="5">FAD/NAD(P)-binding domain-containing protein</fullName>
    </recommendedName>
</protein>
<evidence type="ECO:0000313" key="6">
    <source>
        <dbReference type="EMBL" id="BBO72637.1"/>
    </source>
</evidence>
<dbReference type="Pfam" id="PF07992">
    <property type="entry name" value="Pyr_redox_2"/>
    <property type="match status" value="1"/>
</dbReference>
<dbReference type="PANTHER" id="PTHR42917">
    <property type="entry name" value="2,4-DIENOYL-COA REDUCTASE"/>
    <property type="match status" value="1"/>
</dbReference>